<protein>
    <submittedName>
        <fullName evidence="1">Uncharacterized protein</fullName>
    </submittedName>
</protein>
<evidence type="ECO:0000313" key="1">
    <source>
        <dbReference type="EMBL" id="CEG43449.1"/>
    </source>
</evidence>
<keyword evidence="2" id="KW-1185">Reference proteome</keyword>
<sequence>MISIHLYLARLQVNIAARVDTRELKAQHEDECVLVAEIPQPDPAANYTRTDVL</sequence>
<dbReference type="EMBL" id="CCYD01000667">
    <property type="protein sequence ID" value="CEG43449.1"/>
    <property type="molecule type" value="Genomic_DNA"/>
</dbReference>
<reference evidence="2" key="1">
    <citation type="submission" date="2014-09" db="EMBL/GenBank/DDBJ databases">
        <authorList>
            <person name="Sharma Rahul"/>
            <person name="Thines Marco"/>
        </authorList>
    </citation>
    <scope>NUCLEOTIDE SEQUENCE [LARGE SCALE GENOMIC DNA]</scope>
</reference>
<name>A0A0P1AQB5_PLAHL</name>
<dbReference type="Proteomes" id="UP000054928">
    <property type="component" value="Unassembled WGS sequence"/>
</dbReference>
<dbReference type="GeneID" id="36408699"/>
<proteinExistence type="predicted"/>
<organism evidence="1 2">
    <name type="scientific">Plasmopara halstedii</name>
    <name type="common">Downy mildew of sunflower</name>
    <dbReference type="NCBI Taxonomy" id="4781"/>
    <lineage>
        <taxon>Eukaryota</taxon>
        <taxon>Sar</taxon>
        <taxon>Stramenopiles</taxon>
        <taxon>Oomycota</taxon>
        <taxon>Peronosporomycetes</taxon>
        <taxon>Peronosporales</taxon>
        <taxon>Peronosporaceae</taxon>
        <taxon>Plasmopara</taxon>
    </lineage>
</organism>
<dbReference type="RefSeq" id="XP_024579818.1">
    <property type="nucleotide sequence ID" value="XM_024729441.1"/>
</dbReference>
<accession>A0A0P1AQB5</accession>
<evidence type="ECO:0000313" key="2">
    <source>
        <dbReference type="Proteomes" id="UP000054928"/>
    </source>
</evidence>
<dbReference type="AlphaFoldDB" id="A0A0P1AQB5"/>